<keyword evidence="1" id="KW-0472">Membrane</keyword>
<keyword evidence="3" id="KW-1185">Reference proteome</keyword>
<dbReference type="KEGG" id="mha:HF1_06940"/>
<reference evidence="2 3" key="1">
    <citation type="journal article" date="2011" name="J. Bacteriol.">
        <title>Complete genome sequence of Mycoplasma haemofelis, a hemotropic mycoplasma.</title>
        <authorList>
            <person name="Barker E.N."/>
            <person name="Helps C.R."/>
            <person name="Peters I.R."/>
            <person name="Darby A.C."/>
            <person name="Radford A.D."/>
            <person name="Tasker S."/>
        </authorList>
    </citation>
    <scope>NUCLEOTIDE SEQUENCE [LARGE SCALE GENOMIC DNA]</scope>
    <source>
        <strain evidence="2 3">Langford 1</strain>
    </source>
</reference>
<evidence type="ECO:0000313" key="2">
    <source>
        <dbReference type="EMBL" id="CBY92702.1"/>
    </source>
</evidence>
<dbReference type="AlphaFoldDB" id="E8ZHT1"/>
<evidence type="ECO:0000256" key="1">
    <source>
        <dbReference type="SAM" id="Phobius"/>
    </source>
</evidence>
<dbReference type="HOGENOM" id="CLU_1208718_0_0_14"/>
<organism evidence="2 3">
    <name type="scientific">Mycoplasma haemofelis (strain Langford 1)</name>
    <name type="common">Haemobartonella felis</name>
    <dbReference type="NCBI Taxonomy" id="941640"/>
    <lineage>
        <taxon>Bacteria</taxon>
        <taxon>Bacillati</taxon>
        <taxon>Mycoplasmatota</taxon>
        <taxon>Mollicutes</taxon>
        <taxon>Mycoplasmataceae</taxon>
        <taxon>Mycoplasma</taxon>
    </lineage>
</organism>
<name>E8ZHT1_MYCHL</name>
<dbReference type="EMBL" id="FR773153">
    <property type="protein sequence ID" value="CBY92702.1"/>
    <property type="molecule type" value="Genomic_DNA"/>
</dbReference>
<proteinExistence type="predicted"/>
<accession>E8ZHT1</accession>
<keyword evidence="1" id="KW-1133">Transmembrane helix</keyword>
<feature type="transmembrane region" description="Helical" evidence="1">
    <location>
        <begin position="6"/>
        <end position="26"/>
    </location>
</feature>
<gene>
    <name evidence="2" type="ordered locus">HF1_06940</name>
</gene>
<dbReference type="OrthoDB" id="9819279at2"/>
<dbReference type="Pfam" id="PF17359">
    <property type="entry name" value="DUF5385"/>
    <property type="match status" value="1"/>
</dbReference>
<sequence length="229" mass="27371">MILQDTGSFIASFLPVSVLIWLLWYTQKQKNEKKNRRLGLGRKGKKDHLWHIVKEWMRINGISGLEIEKVRAFERPKPHELHKFMEKTANFKARLLAKEQGVKYRRPEIPDRYPQEDYFEALEEETKLLNNHLFSPCVNSYKSHRADAIQKKDYDLQNRKRYLIVFKTRNSKTGEISKWISLDAELFPNTDPDSKYKDKVVINKETDYEQELAWMLPLQMEKDRASKKR</sequence>
<keyword evidence="1" id="KW-0812">Transmembrane</keyword>
<protein>
    <submittedName>
        <fullName evidence="2">Uncharacterized protein</fullName>
    </submittedName>
</protein>
<evidence type="ECO:0000313" key="3">
    <source>
        <dbReference type="Proteomes" id="UP000008637"/>
    </source>
</evidence>
<dbReference type="InterPro" id="IPR035325">
    <property type="entry name" value="DUF5385"/>
</dbReference>
<dbReference type="Proteomes" id="UP000008637">
    <property type="component" value="Chromosome"/>
</dbReference>